<dbReference type="InterPro" id="IPR050923">
    <property type="entry name" value="Cell_Proc_Reg/RNA_Proc"/>
</dbReference>
<dbReference type="Gene3D" id="2.60.200.20">
    <property type="match status" value="1"/>
</dbReference>
<accession>A0ABV6DPV6</accession>
<evidence type="ECO:0000313" key="4">
    <source>
        <dbReference type="Proteomes" id="UP001589776"/>
    </source>
</evidence>
<dbReference type="Pfam" id="PF19909">
    <property type="entry name" value="DUF6382"/>
    <property type="match status" value="1"/>
</dbReference>
<dbReference type="InterPro" id="IPR000253">
    <property type="entry name" value="FHA_dom"/>
</dbReference>
<feature type="transmembrane region" description="Helical" evidence="1">
    <location>
        <begin position="300"/>
        <end position="318"/>
    </location>
</feature>
<gene>
    <name evidence="3" type="ORF">ACFFK0_19930</name>
</gene>
<dbReference type="EMBL" id="JBHLWN010000077">
    <property type="protein sequence ID" value="MFC0214679.1"/>
    <property type="molecule type" value="Genomic_DNA"/>
</dbReference>
<proteinExistence type="predicted"/>
<evidence type="ECO:0000313" key="3">
    <source>
        <dbReference type="EMBL" id="MFC0214679.1"/>
    </source>
</evidence>
<keyword evidence="1" id="KW-0812">Transmembrane</keyword>
<dbReference type="RefSeq" id="WP_377472085.1">
    <property type="nucleotide sequence ID" value="NZ_JBHLWN010000077.1"/>
</dbReference>
<dbReference type="CDD" id="cd00060">
    <property type="entry name" value="FHA"/>
    <property type="match status" value="1"/>
</dbReference>
<keyword evidence="4" id="KW-1185">Reference proteome</keyword>
<dbReference type="SUPFAM" id="SSF49879">
    <property type="entry name" value="SMAD/FHA domain"/>
    <property type="match status" value="1"/>
</dbReference>
<dbReference type="InterPro" id="IPR045962">
    <property type="entry name" value="DUF6382"/>
</dbReference>
<feature type="transmembrane region" description="Helical" evidence="1">
    <location>
        <begin position="269"/>
        <end position="288"/>
    </location>
</feature>
<dbReference type="PROSITE" id="PS50006">
    <property type="entry name" value="FHA_DOMAIN"/>
    <property type="match status" value="1"/>
</dbReference>
<dbReference type="PANTHER" id="PTHR23308">
    <property type="entry name" value="NUCLEAR INHIBITOR OF PROTEIN PHOSPHATASE-1"/>
    <property type="match status" value="1"/>
</dbReference>
<evidence type="ECO:0000256" key="1">
    <source>
        <dbReference type="SAM" id="Phobius"/>
    </source>
</evidence>
<name>A0ABV6DPV6_9BACL</name>
<dbReference type="InterPro" id="IPR008984">
    <property type="entry name" value="SMAD_FHA_dom_sf"/>
</dbReference>
<evidence type="ECO:0000259" key="2">
    <source>
        <dbReference type="PROSITE" id="PS50006"/>
    </source>
</evidence>
<organism evidence="3 4">
    <name type="scientific">Paenibacillus chartarius</name>
    <dbReference type="NCBI Taxonomy" id="747481"/>
    <lineage>
        <taxon>Bacteria</taxon>
        <taxon>Bacillati</taxon>
        <taxon>Bacillota</taxon>
        <taxon>Bacilli</taxon>
        <taxon>Bacillales</taxon>
        <taxon>Paenibacillaceae</taxon>
        <taxon>Paenibacillus</taxon>
    </lineage>
</organism>
<keyword evidence="1" id="KW-0472">Membrane</keyword>
<comment type="caution">
    <text evidence="3">The sequence shown here is derived from an EMBL/GenBank/DDBJ whole genome shotgun (WGS) entry which is preliminary data.</text>
</comment>
<dbReference type="Pfam" id="PF00498">
    <property type="entry name" value="FHA"/>
    <property type="match status" value="1"/>
</dbReference>
<dbReference type="Proteomes" id="UP001589776">
    <property type="component" value="Unassembled WGS sequence"/>
</dbReference>
<dbReference type="SMART" id="SM00240">
    <property type="entry name" value="FHA"/>
    <property type="match status" value="1"/>
</dbReference>
<keyword evidence="1" id="KW-1133">Transmembrane helix</keyword>
<sequence>MSHLYGMHYRYEQRSGMYLIFDKEAGIQEEELSRIQTKMLSTGQVSRILPFRAEQTDGMYTLEYEVGSRTMLRQALRKEGIKLSQALQLLVCVAATLEECRSYMLRERGFVLTDNLMFVNRDVTDLAFVYLPLQCLNEAPAVETELKQLILCLAAQLSSDDAKMLEPFASYCESGAFRVKELKRRLIESLTSPLLKRESRSADKVGPEAERPLSFIHMHMPTDSFEPEPAVPASPAKAQAPSPIPGVLPVSPFHEKTVRNDLHTWRIRMTVLTGIAGGLISCWLWSRWTEEPQPLSMEVAIGATLLTIISCLFVRFAASNNRWFCMLSGRFRQNPIMEQADRDPEDEWHNKNENDLYPSTILDDTLLEPDEALASAVVIPFPRQAATTSSADANTGTMSADRYYASLGKHTTLLRPGADATVMLRPPSAGGSAFSYAYLEIDEAQQGKRIQLNKDHFMLGRCEEHTDYRLEDSEISRQHLEIIRTERGYEAKDVGSTNGTLWNGERMVPYESYPLQEGDCLTLANVNLRFRFVANARKTV</sequence>
<reference evidence="3 4" key="1">
    <citation type="submission" date="2024-09" db="EMBL/GenBank/DDBJ databases">
        <authorList>
            <person name="Sun Q."/>
            <person name="Mori K."/>
        </authorList>
    </citation>
    <scope>NUCLEOTIDE SEQUENCE [LARGE SCALE GENOMIC DNA]</scope>
    <source>
        <strain evidence="3 4">CCM 7759</strain>
    </source>
</reference>
<protein>
    <submittedName>
        <fullName evidence="3">DUF6382 domain-containing protein</fullName>
    </submittedName>
</protein>
<feature type="domain" description="FHA" evidence="2">
    <location>
        <begin position="457"/>
        <end position="507"/>
    </location>
</feature>